<keyword evidence="4 6" id="KW-1133">Transmembrane helix</keyword>
<keyword evidence="3 6" id="KW-0812">Transmembrane</keyword>
<dbReference type="Proteomes" id="UP000002287">
    <property type="component" value="Plasmid pBVIE01"/>
</dbReference>
<feature type="transmembrane region" description="Helical" evidence="6">
    <location>
        <begin position="330"/>
        <end position="348"/>
    </location>
</feature>
<sequence length="443" mass="46927">MSETKPALDRRLGVTSATMFGLSYMSPMVVIATFGAIAVKTQGAVGTAYIIAIVAMLITAISYGYMSSRMPVAGSAYTYSSSVLGRTLGFAVGWVLLLDYFFIPMVICLLTATGLSTLDPNVPFWVWVVGVAILSTVINALGITVTDRVNLVIMALQLVMVVAILYLCVRYAFETPSIGTLVSPQPFTNKDTNFSLIMAGAAVACYSFLGFDAISTLSEETVDPRRSIPRAIFIATLLGGAIFLATAYFMMLVHPSLKFASEDTAAYEIAGQIGGPFFKTVFTLVVTIAFFAAGLCAHASASRLLYVMGRDNVLPSVGFSYLHPVFKTPIINICLVGVVMLIAARLDIATSTSFINFGAFTAFCAVNLCVVVHILRNRGNDSGGKLSAAALALVGALACASLFFSLDGLAVKLGVIWLCVGIVYLACKTRCLTKPLPAVAVGE</sequence>
<dbReference type="PIRSF" id="PIRSF006060">
    <property type="entry name" value="AA_transporter"/>
    <property type="match status" value="1"/>
</dbReference>
<dbReference type="GO" id="GO:0022857">
    <property type="term" value="F:transmembrane transporter activity"/>
    <property type="evidence" value="ECO:0007669"/>
    <property type="project" value="InterPro"/>
</dbReference>
<dbReference type="InterPro" id="IPR002293">
    <property type="entry name" value="AA/rel_permease1"/>
</dbReference>
<feature type="transmembrane region" description="Helical" evidence="6">
    <location>
        <begin position="44"/>
        <end position="66"/>
    </location>
</feature>
<gene>
    <name evidence="7" type="ordered locus">Bcep1808_6661</name>
</gene>
<feature type="transmembrane region" description="Helical" evidence="6">
    <location>
        <begin position="231"/>
        <end position="251"/>
    </location>
</feature>
<dbReference type="EMBL" id="CP000617">
    <property type="protein sequence ID" value="ABO59551.1"/>
    <property type="molecule type" value="Genomic_DNA"/>
</dbReference>
<feature type="transmembrane region" description="Helical" evidence="6">
    <location>
        <begin position="193"/>
        <end position="211"/>
    </location>
</feature>
<feature type="transmembrane region" description="Helical" evidence="6">
    <location>
        <begin position="354"/>
        <end position="374"/>
    </location>
</feature>
<feature type="transmembrane region" description="Helical" evidence="6">
    <location>
        <begin position="410"/>
        <end position="427"/>
    </location>
</feature>
<evidence type="ECO:0000256" key="1">
    <source>
        <dbReference type="ARBA" id="ARBA00004651"/>
    </source>
</evidence>
<evidence type="ECO:0000256" key="2">
    <source>
        <dbReference type="ARBA" id="ARBA00022475"/>
    </source>
</evidence>
<feature type="transmembrane region" description="Helical" evidence="6">
    <location>
        <begin position="124"/>
        <end position="144"/>
    </location>
</feature>
<dbReference type="AlphaFoldDB" id="A4JTE8"/>
<dbReference type="Pfam" id="PF13520">
    <property type="entry name" value="AA_permease_2"/>
    <property type="match status" value="1"/>
</dbReference>
<evidence type="ECO:0000256" key="6">
    <source>
        <dbReference type="SAM" id="Phobius"/>
    </source>
</evidence>
<dbReference type="PANTHER" id="PTHR42770">
    <property type="entry name" value="AMINO ACID TRANSPORTER-RELATED"/>
    <property type="match status" value="1"/>
</dbReference>
<evidence type="ECO:0000256" key="3">
    <source>
        <dbReference type="ARBA" id="ARBA00022692"/>
    </source>
</evidence>
<feature type="transmembrane region" description="Helical" evidence="6">
    <location>
        <begin position="12"/>
        <end position="38"/>
    </location>
</feature>
<comment type="subcellular location">
    <subcellularLocation>
        <location evidence="1">Cell membrane</location>
        <topology evidence="1">Multi-pass membrane protein</topology>
    </subcellularLocation>
</comment>
<dbReference type="Gene3D" id="1.20.1740.10">
    <property type="entry name" value="Amino acid/polyamine transporter I"/>
    <property type="match status" value="1"/>
</dbReference>
<dbReference type="InterPro" id="IPR050367">
    <property type="entry name" value="APC_superfamily"/>
</dbReference>
<evidence type="ECO:0000313" key="8">
    <source>
        <dbReference type="Proteomes" id="UP000002287"/>
    </source>
</evidence>
<keyword evidence="2" id="KW-1003">Cell membrane</keyword>
<dbReference type="PANTHER" id="PTHR42770:SF8">
    <property type="entry name" value="PUTRESCINE IMPORTER PUUP"/>
    <property type="match status" value="1"/>
</dbReference>
<dbReference type="GO" id="GO:0005886">
    <property type="term" value="C:plasma membrane"/>
    <property type="evidence" value="ECO:0007669"/>
    <property type="project" value="UniProtKB-SubCell"/>
</dbReference>
<feature type="transmembrane region" description="Helical" evidence="6">
    <location>
        <begin position="281"/>
        <end position="301"/>
    </location>
</feature>
<organism evidence="7 8">
    <name type="scientific">Burkholderia vietnamiensis (strain G4 / LMG 22486)</name>
    <name type="common">Burkholderia cepacia (strain R1808)</name>
    <dbReference type="NCBI Taxonomy" id="269482"/>
    <lineage>
        <taxon>Bacteria</taxon>
        <taxon>Pseudomonadati</taxon>
        <taxon>Pseudomonadota</taxon>
        <taxon>Betaproteobacteria</taxon>
        <taxon>Burkholderiales</taxon>
        <taxon>Burkholderiaceae</taxon>
        <taxon>Burkholderia</taxon>
        <taxon>Burkholderia cepacia complex</taxon>
    </lineage>
</organism>
<protein>
    <submittedName>
        <fullName evidence="7">Amino acid permease-associated region</fullName>
    </submittedName>
</protein>
<feature type="transmembrane region" description="Helical" evidence="6">
    <location>
        <begin position="87"/>
        <end position="112"/>
    </location>
</feature>
<reference evidence="7 8" key="1">
    <citation type="submission" date="2007-03" db="EMBL/GenBank/DDBJ databases">
        <title>Complete sequence of plasmid pBVIE01 of Burkholderia vietnamiensis G4.</title>
        <authorList>
            <consortium name="US DOE Joint Genome Institute"/>
            <person name="Copeland A."/>
            <person name="Lucas S."/>
            <person name="Lapidus A."/>
            <person name="Barry K."/>
            <person name="Detter J.C."/>
            <person name="Glavina del Rio T."/>
            <person name="Hammon N."/>
            <person name="Israni S."/>
            <person name="Dalin E."/>
            <person name="Tice H."/>
            <person name="Pitluck S."/>
            <person name="Chain P."/>
            <person name="Malfatti S."/>
            <person name="Shin M."/>
            <person name="Vergez L."/>
            <person name="Schmutz J."/>
            <person name="Larimer F."/>
            <person name="Land M."/>
            <person name="Hauser L."/>
            <person name="Kyrpides N."/>
            <person name="Tiedje J."/>
            <person name="Richardson P."/>
        </authorList>
    </citation>
    <scope>NUCLEOTIDE SEQUENCE [LARGE SCALE GENOMIC DNA]</scope>
    <source>
        <strain evidence="8">G4 / LMG 22486</strain>
        <plasmid evidence="7 8">pBVIE01</plasmid>
    </source>
</reference>
<evidence type="ECO:0000256" key="4">
    <source>
        <dbReference type="ARBA" id="ARBA00022989"/>
    </source>
</evidence>
<accession>A4JTE8</accession>
<name>A4JTE8_BURVG</name>
<evidence type="ECO:0000256" key="5">
    <source>
        <dbReference type="ARBA" id="ARBA00023136"/>
    </source>
</evidence>
<dbReference type="HOGENOM" id="CLU_007946_6_0_4"/>
<feature type="transmembrane region" description="Helical" evidence="6">
    <location>
        <begin position="151"/>
        <end position="173"/>
    </location>
</feature>
<feature type="transmembrane region" description="Helical" evidence="6">
    <location>
        <begin position="386"/>
        <end position="404"/>
    </location>
</feature>
<dbReference type="KEGG" id="bvi:Bcep1808_6661"/>
<evidence type="ECO:0000313" key="7">
    <source>
        <dbReference type="EMBL" id="ABO59551.1"/>
    </source>
</evidence>
<geneLocation type="plasmid" evidence="7 8">
    <name>pBVIE01</name>
</geneLocation>
<proteinExistence type="predicted"/>
<keyword evidence="7" id="KW-0614">Plasmid</keyword>
<keyword evidence="5 6" id="KW-0472">Membrane</keyword>